<comment type="caution">
    <text evidence="3">The sequence shown here is derived from an EMBL/GenBank/DDBJ whole genome shotgun (WGS) entry which is preliminary data.</text>
</comment>
<name>A0A934R5S5_9BACT</name>
<dbReference type="RefSeq" id="WP_200352424.1">
    <property type="nucleotide sequence ID" value="NZ_BAABHZ010000001.1"/>
</dbReference>
<keyword evidence="1" id="KW-0929">Antimicrobial</keyword>
<dbReference type="EMBL" id="JAENIK010000012">
    <property type="protein sequence ID" value="MBK1817484.1"/>
    <property type="molecule type" value="Genomic_DNA"/>
</dbReference>
<dbReference type="Gene3D" id="1.10.530.40">
    <property type="match status" value="1"/>
</dbReference>
<sequence>MKLILTFLAATIPAGPLSISPESKALVVDFETGGKSYYDARLQRPTWPGGASGVTVGIGYDIGYNSRAAVLSDWKALPEGSRNALASAAGIKGAAAKPRAAALKWIIVPWSAAESLFITNTMPRFGTMTASAFPGVTSSHPHVQGSLLSIVFNRGASMSGPSRTEMRTIRDHVSASRIRFIPGEIRSMKRLWQNKGLPGLIRRREAEALLIEKSL</sequence>
<gene>
    <name evidence="3" type="ORF">JIN84_17825</name>
</gene>
<dbReference type="AlphaFoldDB" id="A0A934R5S5"/>
<dbReference type="GO" id="GO:0003796">
    <property type="term" value="F:lysozyme activity"/>
    <property type="evidence" value="ECO:0007669"/>
    <property type="project" value="InterPro"/>
</dbReference>
<organism evidence="3 4">
    <name type="scientific">Luteolibacter yonseiensis</name>
    <dbReference type="NCBI Taxonomy" id="1144680"/>
    <lineage>
        <taxon>Bacteria</taxon>
        <taxon>Pseudomonadati</taxon>
        <taxon>Verrucomicrobiota</taxon>
        <taxon>Verrucomicrobiia</taxon>
        <taxon>Verrucomicrobiales</taxon>
        <taxon>Verrucomicrobiaceae</taxon>
        <taxon>Luteolibacter</taxon>
    </lineage>
</organism>
<reference evidence="3" key="1">
    <citation type="submission" date="2021-01" db="EMBL/GenBank/DDBJ databases">
        <title>Modified the classification status of verrucomicrobia.</title>
        <authorList>
            <person name="Feng X."/>
        </authorList>
    </citation>
    <scope>NUCLEOTIDE SEQUENCE</scope>
    <source>
        <strain evidence="3">JCM 18052</strain>
    </source>
</reference>
<protein>
    <recommendedName>
        <fullName evidence="5">Pesticin C-terminal domain-containing protein</fullName>
    </recommendedName>
</protein>
<keyword evidence="2" id="KW-0081">Bacteriolytic enzyme</keyword>
<dbReference type="InterPro" id="IPR023347">
    <property type="entry name" value="Lysozyme_dom_sf"/>
</dbReference>
<evidence type="ECO:0000256" key="2">
    <source>
        <dbReference type="ARBA" id="ARBA00022638"/>
    </source>
</evidence>
<evidence type="ECO:0008006" key="5">
    <source>
        <dbReference type="Google" id="ProtNLM"/>
    </source>
</evidence>
<keyword evidence="4" id="KW-1185">Reference proteome</keyword>
<dbReference type="GO" id="GO:0031640">
    <property type="term" value="P:killing of cells of another organism"/>
    <property type="evidence" value="ECO:0007669"/>
    <property type="project" value="UniProtKB-KW"/>
</dbReference>
<accession>A0A934R5S5</accession>
<evidence type="ECO:0000256" key="1">
    <source>
        <dbReference type="ARBA" id="ARBA00022529"/>
    </source>
</evidence>
<evidence type="ECO:0000313" key="3">
    <source>
        <dbReference type="EMBL" id="MBK1817484.1"/>
    </source>
</evidence>
<proteinExistence type="predicted"/>
<evidence type="ECO:0000313" key="4">
    <source>
        <dbReference type="Proteomes" id="UP000600139"/>
    </source>
</evidence>
<dbReference type="Proteomes" id="UP000600139">
    <property type="component" value="Unassembled WGS sequence"/>
</dbReference>
<dbReference type="GO" id="GO:0042742">
    <property type="term" value="P:defense response to bacterium"/>
    <property type="evidence" value="ECO:0007669"/>
    <property type="project" value="UniProtKB-KW"/>
</dbReference>